<proteinExistence type="predicted"/>
<organism evidence="3">
    <name type="scientific">viral metagenome</name>
    <dbReference type="NCBI Taxonomy" id="1070528"/>
    <lineage>
        <taxon>unclassified sequences</taxon>
        <taxon>metagenomes</taxon>
        <taxon>organismal metagenomes</taxon>
    </lineage>
</organism>
<keyword evidence="2" id="KW-0812">Transmembrane</keyword>
<protein>
    <submittedName>
        <fullName evidence="3">Uncharacterized protein</fullName>
    </submittedName>
</protein>
<feature type="region of interest" description="Disordered" evidence="1">
    <location>
        <begin position="13"/>
        <end position="32"/>
    </location>
</feature>
<dbReference type="AlphaFoldDB" id="A0A6C0FDF0"/>
<evidence type="ECO:0000256" key="2">
    <source>
        <dbReference type="SAM" id="Phobius"/>
    </source>
</evidence>
<evidence type="ECO:0000313" key="3">
    <source>
        <dbReference type="EMBL" id="QHT38891.1"/>
    </source>
</evidence>
<keyword evidence="2" id="KW-1133">Transmembrane helix</keyword>
<feature type="transmembrane region" description="Helical" evidence="2">
    <location>
        <begin position="199"/>
        <end position="219"/>
    </location>
</feature>
<sequence length="301" mass="36010">MWIRRSDCDRKTKALREQHRKQNAARDRKAAEKRSTGFARFYERARRKGAEVCGAQCQREKKITELRQIYEVKKTNEETADQQLLTAHKNWITYEYGRDRWKQIQTDKFREEAEKWKKNTRSNWFKSLREIREDIDNYGELFNTLRELEDFYKRMIISNEVLQKEYDAERNDIVTDDRKAFYEMQGSDELKWWYYWMKWLYIFIIIAFILACFLTPTTYSWKVRIALIVVLLVYPMVISYISLSSFASIRAALQMLPYNTYTTNLGVSEPNPQVKEKIEPTTKKYQIPNLSDGLAGSAAKK</sequence>
<keyword evidence="2" id="KW-0472">Membrane</keyword>
<name>A0A6C0FDF0_9ZZZZ</name>
<accession>A0A6C0FDF0</accession>
<feature type="region of interest" description="Disordered" evidence="1">
    <location>
        <begin position="272"/>
        <end position="301"/>
    </location>
</feature>
<evidence type="ECO:0000256" key="1">
    <source>
        <dbReference type="SAM" id="MobiDB-lite"/>
    </source>
</evidence>
<dbReference type="EMBL" id="MN738836">
    <property type="protein sequence ID" value="QHT38891.1"/>
    <property type="molecule type" value="Genomic_DNA"/>
</dbReference>
<reference evidence="3" key="1">
    <citation type="journal article" date="2020" name="Nature">
        <title>Giant virus diversity and host interactions through global metagenomics.</title>
        <authorList>
            <person name="Schulz F."/>
            <person name="Roux S."/>
            <person name="Paez-Espino D."/>
            <person name="Jungbluth S."/>
            <person name="Walsh D.A."/>
            <person name="Denef V.J."/>
            <person name="McMahon K.D."/>
            <person name="Konstantinidis K.T."/>
            <person name="Eloe-Fadrosh E.A."/>
            <person name="Kyrpides N.C."/>
            <person name="Woyke T."/>
        </authorList>
    </citation>
    <scope>NUCLEOTIDE SEQUENCE</scope>
    <source>
        <strain evidence="3">GVMAG-S-ERX556106-38</strain>
    </source>
</reference>
<feature type="transmembrane region" description="Helical" evidence="2">
    <location>
        <begin position="225"/>
        <end position="249"/>
    </location>
</feature>